<organism evidence="1 2">
    <name type="scientific">Megasphaera elsdenii CAG:570</name>
    <dbReference type="NCBI Taxonomy" id="1263087"/>
    <lineage>
        <taxon>Bacteria</taxon>
        <taxon>Bacillati</taxon>
        <taxon>Bacillota</taxon>
        <taxon>Negativicutes</taxon>
        <taxon>Veillonellales</taxon>
        <taxon>Veillonellaceae</taxon>
        <taxon>Megasphaera</taxon>
    </lineage>
</organism>
<reference evidence="1" key="1">
    <citation type="submission" date="2012-11" db="EMBL/GenBank/DDBJ databases">
        <title>Dependencies among metagenomic species, viruses, plasmids and units of genetic variation.</title>
        <authorList>
            <person name="Nielsen H.B."/>
            <person name="Almeida M."/>
            <person name="Juncker A.S."/>
            <person name="Rasmussen S."/>
            <person name="Li J."/>
            <person name="Sunagawa S."/>
            <person name="Plichta D."/>
            <person name="Gautier L."/>
            <person name="Le Chatelier E."/>
            <person name="Peletier E."/>
            <person name="Bonde I."/>
            <person name="Nielsen T."/>
            <person name="Manichanh C."/>
            <person name="Arumugam M."/>
            <person name="Batto J."/>
            <person name="Santos M.B.Q.D."/>
            <person name="Blom N."/>
            <person name="Borruel N."/>
            <person name="Burgdorf K.S."/>
            <person name="Boumezbeur F."/>
            <person name="Casellas F."/>
            <person name="Dore J."/>
            <person name="Guarner F."/>
            <person name="Hansen T."/>
            <person name="Hildebrand F."/>
            <person name="Kaas R.S."/>
            <person name="Kennedy S."/>
            <person name="Kristiansen K."/>
            <person name="Kultima J.R."/>
            <person name="Leonard P."/>
            <person name="Levenez F."/>
            <person name="Lund O."/>
            <person name="Moumen B."/>
            <person name="Le Paslier D."/>
            <person name="Pons N."/>
            <person name="Pedersen O."/>
            <person name="Prifti E."/>
            <person name="Qin J."/>
            <person name="Raes J."/>
            <person name="Tap J."/>
            <person name="Tims S."/>
            <person name="Ussery D.W."/>
            <person name="Yamada T."/>
            <person name="MetaHit consortium"/>
            <person name="Renault P."/>
            <person name="Sicheritz-Ponten T."/>
            <person name="Bork P."/>
            <person name="Wang J."/>
            <person name="Brunak S."/>
            <person name="Ehrlich S.D."/>
        </authorList>
    </citation>
    <scope>NUCLEOTIDE SEQUENCE [LARGE SCALE GENOMIC DNA]</scope>
</reference>
<dbReference type="AlphaFoldDB" id="R7MZ38"/>
<name>R7MZ38_MEGEL</name>
<comment type="caution">
    <text evidence="1">The sequence shown here is derived from an EMBL/GenBank/DDBJ whole genome shotgun (WGS) entry which is preliminary data.</text>
</comment>
<gene>
    <name evidence="1" type="ORF">BN715_01402</name>
</gene>
<evidence type="ECO:0000313" key="2">
    <source>
        <dbReference type="Proteomes" id="UP000017908"/>
    </source>
</evidence>
<protein>
    <submittedName>
        <fullName evidence="1">Uncharacterized protein</fullName>
    </submittedName>
</protein>
<dbReference type="EMBL" id="CBKE010000214">
    <property type="protein sequence ID" value="CDF05127.1"/>
    <property type="molecule type" value="Genomic_DNA"/>
</dbReference>
<dbReference type="Proteomes" id="UP000017908">
    <property type="component" value="Unassembled WGS sequence"/>
</dbReference>
<proteinExistence type="predicted"/>
<sequence>MAMSRLPRRSAMRPQIGAMTALTRKVDEKTTPDQILTEAASTPNSRVRYMGRKGMSMV</sequence>
<evidence type="ECO:0000313" key="1">
    <source>
        <dbReference type="EMBL" id="CDF05127.1"/>
    </source>
</evidence>
<accession>R7MZ38</accession>